<evidence type="ECO:0000256" key="3">
    <source>
        <dbReference type="ARBA" id="ARBA00022475"/>
    </source>
</evidence>
<feature type="domain" description="Mechanosensitive ion channel MscS C-terminal" evidence="9">
    <location>
        <begin position="330"/>
        <end position="410"/>
    </location>
</feature>
<feature type="transmembrane region" description="Helical" evidence="7">
    <location>
        <begin position="231"/>
        <end position="251"/>
    </location>
</feature>
<dbReference type="PANTHER" id="PTHR30221">
    <property type="entry name" value="SMALL-CONDUCTANCE MECHANOSENSITIVE CHANNEL"/>
    <property type="match status" value="1"/>
</dbReference>
<dbReference type="Gene3D" id="3.30.70.100">
    <property type="match status" value="1"/>
</dbReference>
<keyword evidence="6 7" id="KW-0472">Membrane</keyword>
<evidence type="ECO:0000313" key="11">
    <source>
        <dbReference type="EMBL" id="BDU50837.1"/>
    </source>
</evidence>
<gene>
    <name evidence="11" type="ORF">HLVA_14060</name>
</gene>
<dbReference type="InterPro" id="IPR010920">
    <property type="entry name" value="LSM_dom_sf"/>
</dbReference>
<evidence type="ECO:0000259" key="8">
    <source>
        <dbReference type="Pfam" id="PF00924"/>
    </source>
</evidence>
<dbReference type="InterPro" id="IPR006685">
    <property type="entry name" value="MscS_channel_2nd"/>
</dbReference>
<proteinExistence type="inferred from homology"/>
<dbReference type="InterPro" id="IPR049278">
    <property type="entry name" value="MS_channel_C"/>
</dbReference>
<dbReference type="Gene3D" id="2.30.30.60">
    <property type="match status" value="1"/>
</dbReference>
<dbReference type="KEGG" id="haby:HLVA_14060"/>
<dbReference type="Pfam" id="PF21082">
    <property type="entry name" value="MS_channel_3rd"/>
    <property type="match status" value="1"/>
</dbReference>
<evidence type="ECO:0000256" key="5">
    <source>
        <dbReference type="ARBA" id="ARBA00022989"/>
    </source>
</evidence>
<evidence type="ECO:0000256" key="2">
    <source>
        <dbReference type="ARBA" id="ARBA00008017"/>
    </source>
</evidence>
<organism evidence="11 12">
    <name type="scientific">Haliovirga abyssi</name>
    <dbReference type="NCBI Taxonomy" id="2996794"/>
    <lineage>
        <taxon>Bacteria</taxon>
        <taxon>Fusobacteriati</taxon>
        <taxon>Fusobacteriota</taxon>
        <taxon>Fusobacteriia</taxon>
        <taxon>Fusobacteriales</taxon>
        <taxon>Haliovirgaceae</taxon>
        <taxon>Haliovirga</taxon>
    </lineage>
</organism>
<name>A0AAU9DEP4_9FUSO</name>
<feature type="domain" description="Mechanosensitive ion channel MscS" evidence="8">
    <location>
        <begin position="253"/>
        <end position="320"/>
    </location>
</feature>
<reference evidence="11 12" key="1">
    <citation type="submission" date="2022-11" db="EMBL/GenBank/DDBJ databases">
        <title>Haliovirga abyssi gen. nov., sp. nov., a mesophilic fermentative bacterium isolated from the Iheya North hydrothermal field and the proposal of Haliovirgaceae fam. nov.</title>
        <authorList>
            <person name="Miyazaki U."/>
            <person name="Tame A."/>
            <person name="Miyazaki J."/>
            <person name="Takai K."/>
            <person name="Sawayama S."/>
            <person name="Kitajima M."/>
            <person name="Okamoto A."/>
            <person name="Nakagawa S."/>
        </authorList>
    </citation>
    <scope>NUCLEOTIDE SEQUENCE [LARGE SCALE GENOMIC DNA]</scope>
    <source>
        <strain evidence="11 12">IC12</strain>
    </source>
</reference>
<evidence type="ECO:0000256" key="7">
    <source>
        <dbReference type="SAM" id="Phobius"/>
    </source>
</evidence>
<keyword evidence="3" id="KW-1003">Cell membrane</keyword>
<comment type="subcellular location">
    <subcellularLocation>
        <location evidence="1">Cell membrane</location>
        <topology evidence="1">Multi-pass membrane protein</topology>
    </subcellularLocation>
</comment>
<dbReference type="InterPro" id="IPR011014">
    <property type="entry name" value="MscS_channel_TM-2"/>
</dbReference>
<dbReference type="PANTHER" id="PTHR30221:SF1">
    <property type="entry name" value="SMALL-CONDUCTANCE MECHANOSENSITIVE CHANNEL"/>
    <property type="match status" value="1"/>
</dbReference>
<feature type="transmembrane region" description="Helical" evidence="7">
    <location>
        <begin position="126"/>
        <end position="142"/>
    </location>
</feature>
<dbReference type="Gene3D" id="1.10.287.1260">
    <property type="match status" value="1"/>
</dbReference>
<dbReference type="SUPFAM" id="SSF82861">
    <property type="entry name" value="Mechanosensitive channel protein MscS (YggB), transmembrane region"/>
    <property type="match status" value="1"/>
</dbReference>
<evidence type="ECO:0000256" key="4">
    <source>
        <dbReference type="ARBA" id="ARBA00022692"/>
    </source>
</evidence>
<dbReference type="GO" id="GO:0008381">
    <property type="term" value="F:mechanosensitive monoatomic ion channel activity"/>
    <property type="evidence" value="ECO:0007669"/>
    <property type="project" value="InterPro"/>
</dbReference>
<keyword evidence="5 7" id="KW-1133">Transmembrane helix</keyword>
<dbReference type="AlphaFoldDB" id="A0AAU9DEP4"/>
<protein>
    <recommendedName>
        <fullName evidence="13">Mechanosensitive ion channel family protein</fullName>
    </recommendedName>
</protein>
<dbReference type="SUPFAM" id="SSF50182">
    <property type="entry name" value="Sm-like ribonucleoproteins"/>
    <property type="match status" value="1"/>
</dbReference>
<keyword evidence="12" id="KW-1185">Reference proteome</keyword>
<accession>A0AAU9DEP4</accession>
<dbReference type="Pfam" id="PF00924">
    <property type="entry name" value="MS_channel_2nd"/>
    <property type="match status" value="1"/>
</dbReference>
<dbReference type="InterPro" id="IPR023408">
    <property type="entry name" value="MscS_beta-dom_sf"/>
</dbReference>
<evidence type="ECO:0000256" key="6">
    <source>
        <dbReference type="ARBA" id="ARBA00023136"/>
    </source>
</evidence>
<feature type="transmembrane region" description="Helical" evidence="7">
    <location>
        <begin position="202"/>
        <end position="225"/>
    </location>
</feature>
<feature type="transmembrane region" description="Helical" evidence="7">
    <location>
        <begin position="162"/>
        <end position="182"/>
    </location>
</feature>
<comment type="similarity">
    <text evidence="2">Belongs to the MscS (TC 1.A.23) family.</text>
</comment>
<sequence length="422" mass="48481">MGINNYLIKIGIFLAWLILGVLVNLILKKKLKKVIHNTKNKFDDKLYSISNKFVIVLSVLIGAKYSLREVAGLEKIIDILDMVVLFFLLFLLSVFISDFLIYIFGKYIKRVVEKSKNKLDDKIYEIVNRYLYLILILISLKFSSNLINLTKYNEILKLRKELFIGIDIIIVLLLSIIIIKTVNIIVDEFIGKELEKSGKNHYYTVIPLFKNITRILVWTVAISIIMKEFGYSPVSLLAGMGIIGMGVSFAAKDTIANFLSGLFILFDGPFTVGDRIKTGDLLGEVMEIGIRTTKIKTLDNLVVTIPNSNITNEEVTNYNKPNSKIKVYHSIGVAYESDMIKVKKLILECLEKTDGVLKNPKFSTYFLKFGDFSLDFEIIFWINNFKDKYDILDRLNYILNDRFKEEEIDIPFPIQDVKIIGR</sequence>
<feature type="transmembrane region" description="Helical" evidence="7">
    <location>
        <begin position="79"/>
        <end position="105"/>
    </location>
</feature>
<feature type="domain" description="Mechanosensitive ion channel transmembrane helices 2/3" evidence="10">
    <location>
        <begin position="211"/>
        <end position="252"/>
    </location>
</feature>
<dbReference type="InterPro" id="IPR049142">
    <property type="entry name" value="MS_channel_1st"/>
</dbReference>
<dbReference type="GO" id="GO:0005886">
    <property type="term" value="C:plasma membrane"/>
    <property type="evidence" value="ECO:0007669"/>
    <property type="project" value="UniProtKB-SubCell"/>
</dbReference>
<dbReference type="InterPro" id="IPR045275">
    <property type="entry name" value="MscS_archaea/bacteria_type"/>
</dbReference>
<dbReference type="InterPro" id="IPR011066">
    <property type="entry name" value="MscS_channel_C_sf"/>
</dbReference>
<evidence type="ECO:0000259" key="9">
    <source>
        <dbReference type="Pfam" id="PF21082"/>
    </source>
</evidence>
<dbReference type="EMBL" id="AP027059">
    <property type="protein sequence ID" value="BDU50837.1"/>
    <property type="molecule type" value="Genomic_DNA"/>
</dbReference>
<evidence type="ECO:0000259" key="10">
    <source>
        <dbReference type="Pfam" id="PF21088"/>
    </source>
</evidence>
<dbReference type="RefSeq" id="WP_307903689.1">
    <property type="nucleotide sequence ID" value="NZ_AP027059.1"/>
</dbReference>
<dbReference type="Pfam" id="PF21088">
    <property type="entry name" value="MS_channel_1st"/>
    <property type="match status" value="1"/>
</dbReference>
<dbReference type="SUPFAM" id="SSF82689">
    <property type="entry name" value="Mechanosensitive channel protein MscS (YggB), C-terminal domain"/>
    <property type="match status" value="1"/>
</dbReference>
<feature type="transmembrane region" description="Helical" evidence="7">
    <location>
        <begin position="48"/>
        <end position="67"/>
    </location>
</feature>
<keyword evidence="4 7" id="KW-0812">Transmembrane</keyword>
<dbReference type="Proteomes" id="UP001321582">
    <property type="component" value="Chromosome"/>
</dbReference>
<evidence type="ECO:0008006" key="13">
    <source>
        <dbReference type="Google" id="ProtNLM"/>
    </source>
</evidence>
<evidence type="ECO:0000256" key="1">
    <source>
        <dbReference type="ARBA" id="ARBA00004651"/>
    </source>
</evidence>
<feature type="transmembrane region" description="Helical" evidence="7">
    <location>
        <begin position="6"/>
        <end position="27"/>
    </location>
</feature>
<evidence type="ECO:0000313" key="12">
    <source>
        <dbReference type="Proteomes" id="UP001321582"/>
    </source>
</evidence>